<comment type="caution">
    <text evidence="2">The sequence shown here is derived from an EMBL/GenBank/DDBJ whole genome shotgun (WGS) entry which is preliminary data.</text>
</comment>
<evidence type="ECO:0008006" key="4">
    <source>
        <dbReference type="Google" id="ProtNLM"/>
    </source>
</evidence>
<accession>A0A1S1MVS7</accession>
<dbReference type="PROSITE" id="PS51257">
    <property type="entry name" value="PROKAR_LIPOPROTEIN"/>
    <property type="match status" value="1"/>
</dbReference>
<feature type="transmembrane region" description="Helical" evidence="1">
    <location>
        <begin position="68"/>
        <end position="88"/>
    </location>
</feature>
<keyword evidence="1" id="KW-0812">Transmembrane</keyword>
<feature type="transmembrane region" description="Helical" evidence="1">
    <location>
        <begin position="94"/>
        <end position="116"/>
    </location>
</feature>
<evidence type="ECO:0000256" key="1">
    <source>
        <dbReference type="SAM" id="Phobius"/>
    </source>
</evidence>
<evidence type="ECO:0000313" key="3">
    <source>
        <dbReference type="Proteomes" id="UP000179786"/>
    </source>
</evidence>
<protein>
    <recommendedName>
        <fullName evidence="4">Inner membrane protein</fullName>
    </recommendedName>
</protein>
<dbReference type="EMBL" id="MKJU01000025">
    <property type="protein sequence ID" value="OHU91692.1"/>
    <property type="molecule type" value="Genomic_DNA"/>
</dbReference>
<keyword evidence="1" id="KW-1133">Transmembrane helix</keyword>
<proteinExistence type="predicted"/>
<keyword evidence="1" id="KW-0472">Membrane</keyword>
<reference evidence="2 3" key="1">
    <citation type="submission" date="2016-09" db="EMBL/GenBank/DDBJ databases">
        <title>Pseudoalteromonas amylolytica sp. nov., isolated from the surface seawater.</title>
        <authorList>
            <person name="Wu Y.-H."/>
            <person name="Cheng H."/>
            <person name="Jin X.-B."/>
            <person name="Wang C.-S."/>
            <person name="Xu X.-W."/>
        </authorList>
    </citation>
    <scope>NUCLEOTIDE SEQUENCE [LARGE SCALE GENOMIC DNA]</scope>
    <source>
        <strain evidence="2 3">JW1</strain>
    </source>
</reference>
<organism evidence="2 3">
    <name type="scientific">Pseudoalteromonas amylolytica</name>
    <dbReference type="NCBI Taxonomy" id="1859457"/>
    <lineage>
        <taxon>Bacteria</taxon>
        <taxon>Pseudomonadati</taxon>
        <taxon>Pseudomonadota</taxon>
        <taxon>Gammaproteobacteria</taxon>
        <taxon>Alteromonadales</taxon>
        <taxon>Pseudoalteromonadaceae</taxon>
        <taxon>Pseudoalteromonas</taxon>
    </lineage>
</organism>
<dbReference type="STRING" id="1859457.BET10_11135"/>
<gene>
    <name evidence="2" type="ORF">BET10_11135</name>
</gene>
<feature type="transmembrane region" description="Helical" evidence="1">
    <location>
        <begin position="12"/>
        <end position="31"/>
    </location>
</feature>
<evidence type="ECO:0000313" key="2">
    <source>
        <dbReference type="EMBL" id="OHU91692.1"/>
    </source>
</evidence>
<name>A0A1S1MVS7_9GAMM</name>
<dbReference type="AlphaFoldDB" id="A0A1S1MVS7"/>
<dbReference type="Proteomes" id="UP000179786">
    <property type="component" value="Unassembled WGS sequence"/>
</dbReference>
<feature type="transmembrane region" description="Helical" evidence="1">
    <location>
        <begin position="37"/>
        <end position="56"/>
    </location>
</feature>
<sequence>MGNLFLKERESWWVWCIWGVVGCVLSGYVLVSTKQQHLAFVVPSLLSVFITVWMSYSKRFEFFRAFKVLLLVAAISCVPSLADIFLPLNELAVSAFKAVLVLVFLVILCVVCAWLAKRPKQYY</sequence>
<keyword evidence="3" id="KW-1185">Reference proteome</keyword>